<reference evidence="4" key="1">
    <citation type="submission" date="2016-08" db="EMBL/GenBank/DDBJ databases">
        <title>Complete genome of Cloacibacillus porcorum.</title>
        <authorList>
            <person name="Looft T."/>
            <person name="Bayles D.O."/>
            <person name="Alt D.P."/>
        </authorList>
    </citation>
    <scope>NUCLEOTIDE SEQUENCE [LARGE SCALE GENOMIC DNA]</scope>
    <source>
        <strain evidence="4">CL-84</strain>
    </source>
</reference>
<evidence type="ECO:0000256" key="2">
    <source>
        <dbReference type="ARBA" id="ARBA00023125"/>
    </source>
</evidence>
<sequence length="216" mass="24756">MVMTSSSVQTAAGFVYDQLRKKIFEKALVSGQRLPEVAIAKELQVSRTPVREALRRLENEGLVQIIPGWGACLASPTRQEIIDTYEVREELEIMAIRKAAKHITPLQLCRLQEQIDAEHETFVNRNLESYLTVNDNFHIIIAESSGNNTLVGYIKNILSRTFVQMIFFESFFDFDTNPSLEEHIIILEALKNHDEAESVRLIREHLRLSMEGLKTK</sequence>
<keyword evidence="5" id="KW-1185">Reference proteome</keyword>
<dbReference type="SUPFAM" id="SSF46785">
    <property type="entry name" value="Winged helix' DNA-binding domain"/>
    <property type="match status" value="1"/>
</dbReference>
<evidence type="ECO:0000256" key="3">
    <source>
        <dbReference type="ARBA" id="ARBA00023163"/>
    </source>
</evidence>
<dbReference type="InterPro" id="IPR036390">
    <property type="entry name" value="WH_DNA-bd_sf"/>
</dbReference>
<dbReference type="InterPro" id="IPR000524">
    <property type="entry name" value="Tscrpt_reg_HTH_GntR"/>
</dbReference>
<evidence type="ECO:0000313" key="5">
    <source>
        <dbReference type="Proteomes" id="UP000093044"/>
    </source>
</evidence>
<dbReference type="CDD" id="cd07377">
    <property type="entry name" value="WHTH_GntR"/>
    <property type="match status" value="1"/>
</dbReference>
<gene>
    <name evidence="4" type="ORF">BED41_10780</name>
</gene>
<dbReference type="SUPFAM" id="SSF48008">
    <property type="entry name" value="GntR ligand-binding domain-like"/>
    <property type="match status" value="1"/>
</dbReference>
<evidence type="ECO:0000256" key="1">
    <source>
        <dbReference type="ARBA" id="ARBA00023015"/>
    </source>
</evidence>
<name>A0A1B2I6A5_9BACT</name>
<dbReference type="PRINTS" id="PR00035">
    <property type="entry name" value="HTHGNTR"/>
</dbReference>
<dbReference type="InterPro" id="IPR011711">
    <property type="entry name" value="GntR_C"/>
</dbReference>
<dbReference type="Gene3D" id="1.10.10.10">
    <property type="entry name" value="Winged helix-like DNA-binding domain superfamily/Winged helix DNA-binding domain"/>
    <property type="match status" value="1"/>
</dbReference>
<protein>
    <submittedName>
        <fullName evidence="4">GntR family transcriptional regulator</fullName>
    </submittedName>
</protein>
<dbReference type="OrthoDB" id="2928at2"/>
<dbReference type="KEGG" id="cpor:BED41_10780"/>
<dbReference type="RefSeq" id="WP_066745926.1">
    <property type="nucleotide sequence ID" value="NZ_CALCLR010000086.1"/>
</dbReference>
<dbReference type="GO" id="GO:0003677">
    <property type="term" value="F:DNA binding"/>
    <property type="evidence" value="ECO:0007669"/>
    <property type="project" value="UniProtKB-KW"/>
</dbReference>
<dbReference type="AlphaFoldDB" id="A0A1B2I6A5"/>
<keyword evidence="3" id="KW-0804">Transcription</keyword>
<dbReference type="SMART" id="SM00895">
    <property type="entry name" value="FCD"/>
    <property type="match status" value="1"/>
</dbReference>
<accession>A0A1B2I6A5</accession>
<dbReference type="Pfam" id="PF07729">
    <property type="entry name" value="FCD"/>
    <property type="match status" value="1"/>
</dbReference>
<organism evidence="4 5">
    <name type="scientific">Cloacibacillus porcorum</name>
    <dbReference type="NCBI Taxonomy" id="1197717"/>
    <lineage>
        <taxon>Bacteria</taxon>
        <taxon>Thermotogati</taxon>
        <taxon>Synergistota</taxon>
        <taxon>Synergistia</taxon>
        <taxon>Synergistales</taxon>
        <taxon>Synergistaceae</taxon>
        <taxon>Cloacibacillus</taxon>
    </lineage>
</organism>
<dbReference type="PANTHER" id="PTHR43537:SF5">
    <property type="entry name" value="UXU OPERON TRANSCRIPTIONAL REGULATOR"/>
    <property type="match status" value="1"/>
</dbReference>
<dbReference type="Proteomes" id="UP000093044">
    <property type="component" value="Chromosome"/>
</dbReference>
<dbReference type="PROSITE" id="PS50949">
    <property type="entry name" value="HTH_GNTR"/>
    <property type="match status" value="1"/>
</dbReference>
<keyword evidence="1" id="KW-0805">Transcription regulation</keyword>
<proteinExistence type="predicted"/>
<keyword evidence="2" id="KW-0238">DNA-binding</keyword>
<dbReference type="PANTHER" id="PTHR43537">
    <property type="entry name" value="TRANSCRIPTIONAL REGULATOR, GNTR FAMILY"/>
    <property type="match status" value="1"/>
</dbReference>
<dbReference type="EMBL" id="CP016757">
    <property type="protein sequence ID" value="ANZ45511.1"/>
    <property type="molecule type" value="Genomic_DNA"/>
</dbReference>
<dbReference type="Gene3D" id="1.20.120.530">
    <property type="entry name" value="GntR ligand-binding domain-like"/>
    <property type="match status" value="1"/>
</dbReference>
<dbReference type="InterPro" id="IPR036388">
    <property type="entry name" value="WH-like_DNA-bd_sf"/>
</dbReference>
<dbReference type="GO" id="GO:0003700">
    <property type="term" value="F:DNA-binding transcription factor activity"/>
    <property type="evidence" value="ECO:0007669"/>
    <property type="project" value="InterPro"/>
</dbReference>
<dbReference type="SMART" id="SM00345">
    <property type="entry name" value="HTH_GNTR"/>
    <property type="match status" value="1"/>
</dbReference>
<evidence type="ECO:0000313" key="4">
    <source>
        <dbReference type="EMBL" id="ANZ45511.1"/>
    </source>
</evidence>
<dbReference type="Pfam" id="PF00392">
    <property type="entry name" value="GntR"/>
    <property type="match status" value="1"/>
</dbReference>
<dbReference type="STRING" id="1197717.BED41_10780"/>
<dbReference type="InterPro" id="IPR008920">
    <property type="entry name" value="TF_FadR/GntR_C"/>
</dbReference>